<dbReference type="GO" id="GO:0003676">
    <property type="term" value="F:nucleic acid binding"/>
    <property type="evidence" value="ECO:0007669"/>
    <property type="project" value="InterPro"/>
</dbReference>
<feature type="domain" description="DHHA1" evidence="7">
    <location>
        <begin position="359"/>
        <end position="442"/>
    </location>
</feature>
<dbReference type="PATRIC" id="fig|1653476.3.peg.1631"/>
<dbReference type="EMBL" id="AP014945">
    <property type="protein sequence ID" value="BAU23933.1"/>
    <property type="molecule type" value="Genomic_DNA"/>
</dbReference>
<evidence type="ECO:0000313" key="9">
    <source>
        <dbReference type="EMBL" id="BAU23933.1"/>
    </source>
</evidence>
<comment type="similarity">
    <text evidence="1">Belongs to the RecJ family.</text>
</comment>
<dbReference type="InterPro" id="IPR038763">
    <property type="entry name" value="DHH_sf"/>
</dbReference>
<dbReference type="Gene3D" id="3.10.310.30">
    <property type="match status" value="1"/>
</dbReference>
<reference evidence="9 10" key="1">
    <citation type="journal article" date="2016" name="Int. J. Syst. Evol. Microbiol.">
        <title>Caldimicrobium thiodismutans sp. nov., a sulfur-disproportionating bacterium isolated from a hot spring, and emended description of the genus Caldimicrobium.</title>
        <authorList>
            <person name="Kojima H."/>
            <person name="Umezawa K."/>
            <person name="Fukui M."/>
        </authorList>
    </citation>
    <scope>NUCLEOTIDE SEQUENCE [LARGE SCALE GENOMIC DNA]</scope>
    <source>
        <strain evidence="9 10">TF1</strain>
    </source>
</reference>
<dbReference type="Pfam" id="PF01368">
    <property type="entry name" value="DHH"/>
    <property type="match status" value="1"/>
</dbReference>
<dbReference type="InterPro" id="IPR051673">
    <property type="entry name" value="SSDNA_exonuclease_RecJ"/>
</dbReference>
<evidence type="ECO:0000256" key="1">
    <source>
        <dbReference type="ARBA" id="ARBA00005915"/>
    </source>
</evidence>
<evidence type="ECO:0000256" key="3">
    <source>
        <dbReference type="ARBA" id="ARBA00022722"/>
    </source>
</evidence>
<dbReference type="Pfam" id="PF17768">
    <property type="entry name" value="RecJ_OB"/>
    <property type="match status" value="1"/>
</dbReference>
<dbReference type="Proteomes" id="UP000068196">
    <property type="component" value="Chromosome"/>
</dbReference>
<reference evidence="10" key="2">
    <citation type="journal article" date="2016" name="Int. J. Syst. Evol. Microbiol.">
        <title>Caldimicrobium thiodismutans sp. nov., a sulfur-disproportionating bacterium isolated from a hot spring.</title>
        <authorList>
            <person name="Kojima H."/>
            <person name="Umezawa K."/>
            <person name="Fukui M."/>
        </authorList>
    </citation>
    <scope>NUCLEOTIDE SEQUENCE [LARGE SCALE GENOMIC DNA]</scope>
    <source>
        <strain evidence="10">TF1</strain>
    </source>
</reference>
<dbReference type="PANTHER" id="PTHR30255">
    <property type="entry name" value="SINGLE-STRANDED-DNA-SPECIFIC EXONUCLEASE RECJ"/>
    <property type="match status" value="1"/>
</dbReference>
<evidence type="ECO:0000256" key="2">
    <source>
        <dbReference type="ARBA" id="ARBA00019841"/>
    </source>
</evidence>
<evidence type="ECO:0000259" key="8">
    <source>
        <dbReference type="Pfam" id="PF17768"/>
    </source>
</evidence>
<organism evidence="9 10">
    <name type="scientific">Caldimicrobium thiodismutans</name>
    <dbReference type="NCBI Taxonomy" id="1653476"/>
    <lineage>
        <taxon>Bacteria</taxon>
        <taxon>Pseudomonadati</taxon>
        <taxon>Thermodesulfobacteriota</taxon>
        <taxon>Thermodesulfobacteria</taxon>
        <taxon>Thermodesulfobacteriales</taxon>
        <taxon>Thermodesulfobacteriaceae</taxon>
        <taxon>Caldimicrobium</taxon>
    </lineage>
</organism>
<protein>
    <recommendedName>
        <fullName evidence="2">Single-stranded-DNA-specific exonuclease RecJ</fullName>
    </recommendedName>
</protein>
<evidence type="ECO:0000259" key="7">
    <source>
        <dbReference type="Pfam" id="PF02272"/>
    </source>
</evidence>
<dbReference type="GO" id="GO:0008409">
    <property type="term" value="F:5'-3' exonuclease activity"/>
    <property type="evidence" value="ECO:0007669"/>
    <property type="project" value="InterPro"/>
</dbReference>
<dbReference type="NCBIfam" id="TIGR00644">
    <property type="entry name" value="recJ"/>
    <property type="match status" value="1"/>
</dbReference>
<gene>
    <name evidence="9" type="ORF">THC_1569</name>
</gene>
<dbReference type="KEGG" id="cthi:THC_1569"/>
<dbReference type="PANTHER" id="PTHR30255:SF2">
    <property type="entry name" value="SINGLE-STRANDED-DNA-SPECIFIC EXONUCLEASE RECJ"/>
    <property type="match status" value="1"/>
</dbReference>
<dbReference type="SUPFAM" id="SSF64182">
    <property type="entry name" value="DHH phosphoesterases"/>
    <property type="match status" value="1"/>
</dbReference>
<evidence type="ECO:0000313" key="10">
    <source>
        <dbReference type="Proteomes" id="UP000068196"/>
    </source>
</evidence>
<feature type="domain" description="RecJ OB" evidence="8">
    <location>
        <begin position="457"/>
        <end position="550"/>
    </location>
</feature>
<keyword evidence="5 9" id="KW-0269">Exonuclease</keyword>
<name>A0A0U4W4B6_9BACT</name>
<accession>A0A0U4W4B6</accession>
<evidence type="ECO:0000256" key="5">
    <source>
        <dbReference type="ARBA" id="ARBA00022839"/>
    </source>
</evidence>
<dbReference type="GO" id="GO:0006310">
    <property type="term" value="P:DNA recombination"/>
    <property type="evidence" value="ECO:0007669"/>
    <property type="project" value="InterPro"/>
</dbReference>
<sequence length="556" mass="63227">MKESKLWVQKLPPKEILYNFLREGAFTPLISQILINKGFQEVSSAYTFLFPQITDFANPFDVPEMSLAVQRIAQALKNKEIIGIYGDSDADGIIGSYVLFDFIREVSGKEPVVIIPDKNLEGYGFHGKYLSFFKEKGVSLVITVDVGISATETVNAAKAFGLDVIITDHHEVLRKPDCIVVSGKFTPSHSPFYHLCGAGVVFTLLRALRSYLYEEGFFSQCPPPQLRKYLELVTLATLADMVPLWGENRLITYFGFRDLREPTHPSLKALFDHLNFRFPISEEDLHFRVIPRINACGRMGRPELFFEFLKAGRTGNLDLYLQGLQELHEERQTLELSLWETLEKNLSEEKDSPIYIGIFENIPKGILGLLANRVKNKIGKPALIISFDNGVGFGSGRAPEEVNLLEALLPCKDLFLELGGHKRAFGFQITRENLPRLKGYLKELNLSFESLDYQYVDGETRISELLFEDNLLAFQALPPYGMSHEPPLLLVKDFEVKEVIILKEKHTKYLLRDGLKELYALYFNQIADEKVKLIVGTPFINNFSQRLEIRVEDAKS</sequence>
<keyword evidence="4" id="KW-0378">Hydrolase</keyword>
<dbReference type="AlphaFoldDB" id="A0A0U4W4B6"/>
<dbReference type="RefSeq" id="WP_068515755.1">
    <property type="nucleotide sequence ID" value="NZ_AP014945.1"/>
</dbReference>
<dbReference type="InterPro" id="IPR003156">
    <property type="entry name" value="DHHA1_dom"/>
</dbReference>
<evidence type="ECO:0000256" key="4">
    <source>
        <dbReference type="ARBA" id="ARBA00022801"/>
    </source>
</evidence>
<dbReference type="Pfam" id="PF02272">
    <property type="entry name" value="DHHA1"/>
    <property type="match status" value="1"/>
</dbReference>
<dbReference type="GO" id="GO:0006281">
    <property type="term" value="P:DNA repair"/>
    <property type="evidence" value="ECO:0007669"/>
    <property type="project" value="InterPro"/>
</dbReference>
<dbReference type="InterPro" id="IPR004610">
    <property type="entry name" value="RecJ"/>
</dbReference>
<dbReference type="InterPro" id="IPR041122">
    <property type="entry name" value="RecJ_OB"/>
</dbReference>
<evidence type="ECO:0000259" key="6">
    <source>
        <dbReference type="Pfam" id="PF01368"/>
    </source>
</evidence>
<dbReference type="OrthoDB" id="9809852at2"/>
<dbReference type="InterPro" id="IPR001667">
    <property type="entry name" value="DDH_dom"/>
</dbReference>
<feature type="domain" description="DDH" evidence="6">
    <location>
        <begin position="82"/>
        <end position="237"/>
    </location>
</feature>
<keyword evidence="3" id="KW-0540">Nuclease</keyword>
<keyword evidence="10" id="KW-1185">Reference proteome</keyword>
<dbReference type="Gene3D" id="3.90.1640.30">
    <property type="match status" value="1"/>
</dbReference>
<dbReference type="STRING" id="1653476.THC_1569"/>
<proteinExistence type="inferred from homology"/>